<gene>
    <name evidence="1" type="ORF">S01H1_84361</name>
</gene>
<dbReference type="EMBL" id="BARS01057571">
    <property type="protein sequence ID" value="GAG42134.1"/>
    <property type="molecule type" value="Genomic_DNA"/>
</dbReference>
<dbReference type="AlphaFoldDB" id="X0XG23"/>
<accession>X0XG23</accession>
<name>X0XG23_9ZZZZ</name>
<feature type="non-terminal residue" evidence="1">
    <location>
        <position position="1"/>
    </location>
</feature>
<sequence length="135" mass="15102">LSQTHSHAMPVLQRGMAAFFFTFMPTENNLYHILAKRIKESDWRGAITTLNYERLLEISLIREGIQPVVGREVKGRRQLELCLPHGCCHLFCEGLKVSGRGVSFTGVGVSFDGPIEVISNPQVFNHRINSDAVPP</sequence>
<organism evidence="1">
    <name type="scientific">marine sediment metagenome</name>
    <dbReference type="NCBI Taxonomy" id="412755"/>
    <lineage>
        <taxon>unclassified sequences</taxon>
        <taxon>metagenomes</taxon>
        <taxon>ecological metagenomes</taxon>
    </lineage>
</organism>
<feature type="non-terminal residue" evidence="1">
    <location>
        <position position="135"/>
    </location>
</feature>
<proteinExistence type="predicted"/>
<protein>
    <submittedName>
        <fullName evidence="1">Uncharacterized protein</fullName>
    </submittedName>
</protein>
<comment type="caution">
    <text evidence="1">The sequence shown here is derived from an EMBL/GenBank/DDBJ whole genome shotgun (WGS) entry which is preliminary data.</text>
</comment>
<evidence type="ECO:0000313" key="1">
    <source>
        <dbReference type="EMBL" id="GAG42134.1"/>
    </source>
</evidence>
<reference evidence="1" key="1">
    <citation type="journal article" date="2014" name="Front. Microbiol.">
        <title>High frequency of phylogenetically diverse reductive dehalogenase-homologous genes in deep subseafloor sedimentary metagenomes.</title>
        <authorList>
            <person name="Kawai M."/>
            <person name="Futagami T."/>
            <person name="Toyoda A."/>
            <person name="Takaki Y."/>
            <person name="Nishi S."/>
            <person name="Hori S."/>
            <person name="Arai W."/>
            <person name="Tsubouchi T."/>
            <person name="Morono Y."/>
            <person name="Uchiyama I."/>
            <person name="Ito T."/>
            <person name="Fujiyama A."/>
            <person name="Inagaki F."/>
            <person name="Takami H."/>
        </authorList>
    </citation>
    <scope>NUCLEOTIDE SEQUENCE</scope>
    <source>
        <strain evidence="1">Expedition CK06-06</strain>
    </source>
</reference>